<gene>
    <name evidence="1" type="ORF">CEE69_13870</name>
</gene>
<accession>A0A2G1W8H3</accession>
<keyword evidence="1" id="KW-0808">Transferase</keyword>
<protein>
    <submittedName>
        <fullName evidence="1">Glutathione S-transferase</fullName>
    </submittedName>
</protein>
<dbReference type="PANTHER" id="PTHR34129">
    <property type="entry name" value="BLR1139 PROTEIN"/>
    <property type="match status" value="1"/>
</dbReference>
<dbReference type="SUPFAM" id="SSF56399">
    <property type="entry name" value="ADP-ribosylation"/>
    <property type="match status" value="1"/>
</dbReference>
<name>A0A2G1W8H3_9BACT</name>
<dbReference type="PANTHER" id="PTHR34129:SF1">
    <property type="entry name" value="DUF952 DOMAIN-CONTAINING PROTEIN"/>
    <property type="match status" value="1"/>
</dbReference>
<dbReference type="Pfam" id="PF06108">
    <property type="entry name" value="DUF952"/>
    <property type="match status" value="1"/>
</dbReference>
<organism evidence="1 2">
    <name type="scientific">Rhodopirellula bahusiensis</name>
    <dbReference type="NCBI Taxonomy" id="2014065"/>
    <lineage>
        <taxon>Bacteria</taxon>
        <taxon>Pseudomonadati</taxon>
        <taxon>Planctomycetota</taxon>
        <taxon>Planctomycetia</taxon>
        <taxon>Pirellulales</taxon>
        <taxon>Pirellulaceae</taxon>
        <taxon>Rhodopirellula</taxon>
    </lineage>
</organism>
<dbReference type="InterPro" id="IPR009297">
    <property type="entry name" value="DUF952"/>
</dbReference>
<evidence type="ECO:0000313" key="2">
    <source>
        <dbReference type="Proteomes" id="UP000225740"/>
    </source>
</evidence>
<proteinExistence type="predicted"/>
<dbReference type="OrthoDB" id="5638018at2"/>
<comment type="caution">
    <text evidence="1">The sequence shown here is derived from an EMBL/GenBank/DDBJ whole genome shotgun (WGS) entry which is preliminary data.</text>
</comment>
<dbReference type="EMBL" id="NIZW01000009">
    <property type="protein sequence ID" value="PHQ34939.1"/>
    <property type="molecule type" value="Genomic_DNA"/>
</dbReference>
<keyword evidence="2" id="KW-1185">Reference proteome</keyword>
<dbReference type="Proteomes" id="UP000225740">
    <property type="component" value="Unassembled WGS sequence"/>
</dbReference>
<dbReference type="Gene3D" id="3.20.170.20">
    <property type="entry name" value="Protein of unknown function DUF952"/>
    <property type="match status" value="1"/>
</dbReference>
<dbReference type="GO" id="GO:0016740">
    <property type="term" value="F:transferase activity"/>
    <property type="evidence" value="ECO:0007669"/>
    <property type="project" value="UniProtKB-KW"/>
</dbReference>
<evidence type="ECO:0000313" key="1">
    <source>
        <dbReference type="EMBL" id="PHQ34939.1"/>
    </source>
</evidence>
<reference evidence="1 2" key="1">
    <citation type="submission" date="2017-06" db="EMBL/GenBank/DDBJ databases">
        <title>Description of Rhodopirellula bahusiensis sp. nov.</title>
        <authorList>
            <person name="Kizina J."/>
            <person name="Harder J."/>
        </authorList>
    </citation>
    <scope>NUCLEOTIDE SEQUENCE [LARGE SCALE GENOMIC DNA]</scope>
    <source>
        <strain evidence="1 2">SWK21</strain>
    </source>
</reference>
<dbReference type="AlphaFoldDB" id="A0A2G1W8H3"/>
<sequence length="115" mass="12491">MRSAMSNEPVSSDSPSIVCKIATQQQWEQMQATGKLPPAPIDVADGFIHLSTEQQVPGTLAAHFAGQSGLVVLHIRVTDIDDNLRWEKSRGGELFPHLYADLPVSAVERAESVLV</sequence>